<sequence>MKLEIKNTIKIDDQIEKIKEIHDCQVMEKGNAIYFIYQNEMDEKVIIKCQLNSVSINRFSNPHTLMTFEKGVNHIFDIPTPMGIQQLVTSTHSYQFDEENKVLNLSYDLLQPESFAQFATYRLEMKWY</sequence>
<dbReference type="Pfam" id="PF09148">
    <property type="entry name" value="DUF1934"/>
    <property type="match status" value="1"/>
</dbReference>
<dbReference type="SUPFAM" id="SSF50814">
    <property type="entry name" value="Lipocalins"/>
    <property type="match status" value="1"/>
</dbReference>
<evidence type="ECO:0000313" key="1">
    <source>
        <dbReference type="EMBL" id="OJF72731.1"/>
    </source>
</evidence>
<dbReference type="InterPro" id="IPR012674">
    <property type="entry name" value="Calycin"/>
</dbReference>
<dbReference type="STRING" id="1856638.A9Q68_04080"/>
<keyword evidence="2" id="KW-1185">Reference proteome</keyword>
<accession>A0A1L8MPM8</accession>
<dbReference type="InterPro" id="IPR015231">
    <property type="entry name" value="DUF1934"/>
</dbReference>
<dbReference type="EMBL" id="LZDD01000001">
    <property type="protein sequence ID" value="OJF72731.1"/>
    <property type="molecule type" value="Genomic_DNA"/>
</dbReference>
<comment type="caution">
    <text evidence="1">The sequence shown here is derived from an EMBL/GenBank/DDBJ whole genome shotgun (WGS) entry which is preliminary data.</text>
</comment>
<dbReference type="Gene3D" id="2.40.128.20">
    <property type="match status" value="1"/>
</dbReference>
<dbReference type="AlphaFoldDB" id="A0A1L8MPM8"/>
<dbReference type="OrthoDB" id="2233368at2"/>
<organism evidence="1 2">
    <name type="scientific">Streptococcus bovimastitidis</name>
    <dbReference type="NCBI Taxonomy" id="1856638"/>
    <lineage>
        <taxon>Bacteria</taxon>
        <taxon>Bacillati</taxon>
        <taxon>Bacillota</taxon>
        <taxon>Bacilli</taxon>
        <taxon>Lactobacillales</taxon>
        <taxon>Streptococcaceae</taxon>
        <taxon>Streptococcus</taxon>
    </lineage>
</organism>
<reference evidence="2" key="1">
    <citation type="submission" date="2016-06" db="EMBL/GenBank/DDBJ databases">
        <authorList>
            <person name="de Vries S.P.W."/>
            <person name="Hadjirin N.F."/>
            <person name="Lay E.M."/>
            <person name="Zadoks R.N."/>
            <person name="Peacock S.J."/>
            <person name="Parkhill J."/>
            <person name="Grant A.J."/>
            <person name="Mcdougall S."/>
            <person name="Holmes M.A."/>
        </authorList>
    </citation>
    <scope>NUCLEOTIDE SEQUENCE [LARGE SCALE GENOMIC DNA]</scope>
    <source>
        <strain evidence="2">NZ1587</strain>
    </source>
</reference>
<dbReference type="Proteomes" id="UP000182015">
    <property type="component" value="Unassembled WGS sequence"/>
</dbReference>
<dbReference type="RefSeq" id="WP_071793414.1">
    <property type="nucleotide sequence ID" value="NZ_LZDD01000001.1"/>
</dbReference>
<evidence type="ECO:0008006" key="3">
    <source>
        <dbReference type="Google" id="ProtNLM"/>
    </source>
</evidence>
<evidence type="ECO:0000313" key="2">
    <source>
        <dbReference type="Proteomes" id="UP000182015"/>
    </source>
</evidence>
<proteinExistence type="predicted"/>
<gene>
    <name evidence="1" type="ORF">A9Q68_04080</name>
</gene>
<name>A0A1L8MPM8_9STRE</name>
<protein>
    <recommendedName>
        <fullName evidence="3">DUF1934 domain-containing protein</fullName>
    </recommendedName>
</protein>